<accession>A0A3A4B542</accession>
<reference evidence="3 4" key="1">
    <citation type="submission" date="2018-09" db="EMBL/GenBank/DDBJ databases">
        <title>YIM 75507 draft genome.</title>
        <authorList>
            <person name="Tang S."/>
            <person name="Feng Y."/>
        </authorList>
    </citation>
    <scope>NUCLEOTIDE SEQUENCE [LARGE SCALE GENOMIC DNA]</scope>
    <source>
        <strain evidence="3 4">YIM 75507</strain>
    </source>
</reference>
<keyword evidence="4" id="KW-1185">Reference proteome</keyword>
<dbReference type="GO" id="GO:0004029">
    <property type="term" value="F:aldehyde dehydrogenase (NAD+) activity"/>
    <property type="evidence" value="ECO:0007669"/>
    <property type="project" value="TreeGrafter"/>
</dbReference>
<evidence type="ECO:0000313" key="3">
    <source>
        <dbReference type="EMBL" id="RJL33191.1"/>
    </source>
</evidence>
<name>A0A3A4B542_9ACTN</name>
<evidence type="ECO:0000259" key="2">
    <source>
        <dbReference type="Pfam" id="PF01370"/>
    </source>
</evidence>
<dbReference type="InterPro" id="IPR051783">
    <property type="entry name" value="NAD(P)-dependent_oxidoreduct"/>
</dbReference>
<comment type="caution">
    <text evidence="3">The sequence shown here is derived from an EMBL/GenBank/DDBJ whole genome shotgun (WGS) entry which is preliminary data.</text>
</comment>
<feature type="region of interest" description="Disordered" evidence="1">
    <location>
        <begin position="324"/>
        <end position="352"/>
    </location>
</feature>
<dbReference type="AlphaFoldDB" id="A0A3A4B542"/>
<dbReference type="RefSeq" id="WP_119926151.1">
    <property type="nucleotide sequence ID" value="NZ_QZEY01000003.1"/>
</dbReference>
<evidence type="ECO:0000313" key="4">
    <source>
        <dbReference type="Proteomes" id="UP000265768"/>
    </source>
</evidence>
<dbReference type="InterPro" id="IPR036291">
    <property type="entry name" value="NAD(P)-bd_dom_sf"/>
</dbReference>
<organism evidence="3 4">
    <name type="scientific">Bailinhaonella thermotolerans</name>
    <dbReference type="NCBI Taxonomy" id="1070861"/>
    <lineage>
        <taxon>Bacteria</taxon>
        <taxon>Bacillati</taxon>
        <taxon>Actinomycetota</taxon>
        <taxon>Actinomycetes</taxon>
        <taxon>Streptosporangiales</taxon>
        <taxon>Streptosporangiaceae</taxon>
        <taxon>Bailinhaonella</taxon>
    </lineage>
</organism>
<dbReference type="OrthoDB" id="3338687at2"/>
<dbReference type="Gene3D" id="3.40.50.720">
    <property type="entry name" value="NAD(P)-binding Rossmann-like Domain"/>
    <property type="match status" value="1"/>
</dbReference>
<dbReference type="Pfam" id="PF01370">
    <property type="entry name" value="Epimerase"/>
    <property type="match status" value="1"/>
</dbReference>
<dbReference type="EMBL" id="QZEY01000003">
    <property type="protein sequence ID" value="RJL33191.1"/>
    <property type="molecule type" value="Genomic_DNA"/>
</dbReference>
<dbReference type="PANTHER" id="PTHR48079">
    <property type="entry name" value="PROTEIN YEEZ"/>
    <property type="match status" value="1"/>
</dbReference>
<protein>
    <submittedName>
        <fullName evidence="3">NAD-dependent epimerase/dehydratase family protein</fullName>
    </submittedName>
</protein>
<dbReference type="Proteomes" id="UP000265768">
    <property type="component" value="Unassembled WGS sequence"/>
</dbReference>
<dbReference type="SUPFAM" id="SSF51735">
    <property type="entry name" value="NAD(P)-binding Rossmann-fold domains"/>
    <property type="match status" value="1"/>
</dbReference>
<sequence>MRVVIAGATGNIGTSLVSALAADPKVASIVGLARRVPDWSPPKTEWRSADIARDDLTRHFEGADVVVALSWIFQPTHNPITTWRVNVLGNTRLFEAAARAGVHALVYSSSVGAYSPGPKDRMVAEDWPTHGWPTAAYGREKAYLERYLDSFERDHPEMRVVRMRPGFIFKRSSATEQRRIFAGPLVPRVLGNSRAIPVFPDIPGLRFQSLHSEDAGEAFAQAVRLPVAGAFNLAAGPVLDARRLADLLQARLVPVPAALARAALWAAWHLHLAPASPYLLDLFLRVPLMDTTRARADLEWSPRHTSVEAIESFLAGLRAGDDLDTPPLSAGTSGPLRSREFATGVGQRNSAE</sequence>
<dbReference type="GO" id="GO:0005737">
    <property type="term" value="C:cytoplasm"/>
    <property type="evidence" value="ECO:0007669"/>
    <property type="project" value="TreeGrafter"/>
</dbReference>
<gene>
    <name evidence="3" type="ORF">D5H75_10130</name>
</gene>
<proteinExistence type="predicted"/>
<feature type="domain" description="NAD-dependent epimerase/dehydratase" evidence="2">
    <location>
        <begin position="3"/>
        <end position="228"/>
    </location>
</feature>
<dbReference type="InterPro" id="IPR001509">
    <property type="entry name" value="Epimerase_deHydtase"/>
</dbReference>
<dbReference type="PANTHER" id="PTHR48079:SF6">
    <property type="entry name" value="NAD(P)-BINDING DOMAIN-CONTAINING PROTEIN-RELATED"/>
    <property type="match status" value="1"/>
</dbReference>
<evidence type="ECO:0000256" key="1">
    <source>
        <dbReference type="SAM" id="MobiDB-lite"/>
    </source>
</evidence>